<reference evidence="2 3" key="1">
    <citation type="submission" date="2019-11" db="EMBL/GenBank/DDBJ databases">
        <authorList>
            <person name="Zheng R.K."/>
            <person name="Sun C.M."/>
        </authorList>
    </citation>
    <scope>NUCLEOTIDE SEQUENCE [LARGE SCALE GENOMIC DNA]</scope>
    <source>
        <strain evidence="2 3">WC007</strain>
    </source>
</reference>
<proteinExistence type="predicted"/>
<name>A0A6I6K8H3_9BACT</name>
<dbReference type="KEGG" id="mcos:GM418_22630"/>
<accession>A0A6I6K8H3</accession>
<dbReference type="PANTHER" id="PTHR34512">
    <property type="entry name" value="CELL SURFACE PROTEIN"/>
    <property type="match status" value="1"/>
</dbReference>
<feature type="domain" description="Pyrrolo-quinoline quinone repeat" evidence="1">
    <location>
        <begin position="86"/>
        <end position="331"/>
    </location>
</feature>
<dbReference type="Gene3D" id="2.40.10.480">
    <property type="match status" value="1"/>
</dbReference>
<dbReference type="Proteomes" id="UP000428260">
    <property type="component" value="Chromosome"/>
</dbReference>
<dbReference type="InterPro" id="IPR018391">
    <property type="entry name" value="PQQ_b-propeller_rpt"/>
</dbReference>
<dbReference type="SUPFAM" id="SSF50998">
    <property type="entry name" value="Quinoprotein alcohol dehydrogenase-like"/>
    <property type="match status" value="1"/>
</dbReference>
<gene>
    <name evidence="2" type="ORF">GM418_22630</name>
</gene>
<dbReference type="InterPro" id="IPR002372">
    <property type="entry name" value="PQQ_rpt_dom"/>
</dbReference>
<dbReference type="InterPro" id="IPR011047">
    <property type="entry name" value="Quinoprotein_ADH-like_sf"/>
</dbReference>
<protein>
    <submittedName>
        <fullName evidence="2">PQQ-binding-like beta-propeller repeat protein</fullName>
    </submittedName>
</protein>
<organism evidence="2 3">
    <name type="scientific">Maribellus comscasis</name>
    <dbReference type="NCBI Taxonomy" id="2681766"/>
    <lineage>
        <taxon>Bacteria</taxon>
        <taxon>Pseudomonadati</taxon>
        <taxon>Bacteroidota</taxon>
        <taxon>Bacteroidia</taxon>
        <taxon>Marinilabiliales</taxon>
        <taxon>Prolixibacteraceae</taxon>
        <taxon>Maribellus</taxon>
    </lineage>
</organism>
<dbReference type="Gene3D" id="2.130.10.10">
    <property type="entry name" value="YVTN repeat-like/Quinoprotein amine dehydrogenase"/>
    <property type="match status" value="1"/>
</dbReference>
<dbReference type="EMBL" id="CP046401">
    <property type="protein sequence ID" value="QGY46354.1"/>
    <property type="molecule type" value="Genomic_DNA"/>
</dbReference>
<dbReference type="AlphaFoldDB" id="A0A6I6K8H3"/>
<dbReference type="PANTHER" id="PTHR34512:SF30">
    <property type="entry name" value="OUTER MEMBRANE PROTEIN ASSEMBLY FACTOR BAMB"/>
    <property type="match status" value="1"/>
</dbReference>
<evidence type="ECO:0000259" key="1">
    <source>
        <dbReference type="Pfam" id="PF13360"/>
    </source>
</evidence>
<dbReference type="SMART" id="SM00564">
    <property type="entry name" value="PQQ"/>
    <property type="match status" value="3"/>
</dbReference>
<evidence type="ECO:0000313" key="3">
    <source>
        <dbReference type="Proteomes" id="UP000428260"/>
    </source>
</evidence>
<keyword evidence="3" id="KW-1185">Reference proteome</keyword>
<dbReference type="RefSeq" id="WP_158869490.1">
    <property type="nucleotide sequence ID" value="NZ_CP046401.1"/>
</dbReference>
<dbReference type="InterPro" id="IPR015943">
    <property type="entry name" value="WD40/YVTN_repeat-like_dom_sf"/>
</dbReference>
<evidence type="ECO:0000313" key="2">
    <source>
        <dbReference type="EMBL" id="QGY46354.1"/>
    </source>
</evidence>
<dbReference type="Pfam" id="PF13360">
    <property type="entry name" value="PQQ_2"/>
    <property type="match status" value="1"/>
</dbReference>
<sequence>MKTLLKNVTGICVLLFVVLAGQAQDWPGWRGKNRDAKVDNFIAPGKWPDGLKKIWEVKVGLGDASVSRVGGKLYLLTEQDGQHVALCINPDTGKEIWKTPLHPSIALEGGGASHPGPRTTPEVQNGKVYTLGTGGELFCLDAGTGKIIWKNLAYKEVPKFYPSMSPLIVDGMCFAHLNGHDNGTIVAFNADNGTIIWELKGEPATYASPVLMTVDGEEIMVFQTETDVIGLSKKGDLLWKIPTPGEQRFYNSATPVIDGRNVIVCGQGIGTKSFKIEKTGNTWSTSENWHNSELGGNYNTPVLNDGFLYGHEARMGKAYCIDTKNGELAWSDDNSNHRFMATLNLGDHILSMSANGKILIFEANSEKYNEAAVYNVSDTEVYATPLVTGTEIYVKSKEMLTRWEIK</sequence>